<keyword evidence="2" id="KW-0456">Lyase</keyword>
<evidence type="ECO:0000313" key="4">
    <source>
        <dbReference type="EMBL" id="QGT99095.1"/>
    </source>
</evidence>
<evidence type="ECO:0000259" key="3">
    <source>
        <dbReference type="SMART" id="SM01007"/>
    </source>
</evidence>
<dbReference type="EMBL" id="CP046457">
    <property type="protein sequence ID" value="QGT99095.1"/>
    <property type="molecule type" value="Genomic_DNA"/>
</dbReference>
<dbReference type="AlphaFoldDB" id="A0A6I6DCS3"/>
<dbReference type="SMART" id="SM01007">
    <property type="entry name" value="Aldolase_II"/>
    <property type="match status" value="1"/>
</dbReference>
<keyword evidence="5" id="KW-1185">Reference proteome</keyword>
<keyword evidence="1" id="KW-0479">Metal-binding</keyword>
<dbReference type="InterPro" id="IPR001303">
    <property type="entry name" value="Aldolase_II/adducin_N"/>
</dbReference>
<dbReference type="Proteomes" id="UP000426444">
    <property type="component" value="Chromosome"/>
</dbReference>
<dbReference type="GO" id="GO:0016832">
    <property type="term" value="F:aldehyde-lyase activity"/>
    <property type="evidence" value="ECO:0007669"/>
    <property type="project" value="TreeGrafter"/>
</dbReference>
<organism evidence="4 5">
    <name type="scientific">Candidatus Syntrophocurvum alkaliphilum</name>
    <dbReference type="NCBI Taxonomy" id="2293317"/>
    <lineage>
        <taxon>Bacteria</taxon>
        <taxon>Bacillati</taxon>
        <taxon>Bacillota</taxon>
        <taxon>Clostridia</taxon>
        <taxon>Eubacteriales</taxon>
        <taxon>Syntrophomonadaceae</taxon>
        <taxon>Candidatus Syntrophocurvum</taxon>
    </lineage>
</organism>
<dbReference type="PANTHER" id="PTHR22789:SF0">
    <property type="entry name" value="3-OXO-TETRONATE 4-PHOSPHATE DECARBOXYLASE-RELATED"/>
    <property type="match status" value="1"/>
</dbReference>
<dbReference type="GO" id="GO:0046872">
    <property type="term" value="F:metal ion binding"/>
    <property type="evidence" value="ECO:0007669"/>
    <property type="project" value="UniProtKB-KW"/>
</dbReference>
<feature type="domain" description="Class II aldolase/adducin N-terminal" evidence="3">
    <location>
        <begin position="8"/>
        <end position="184"/>
    </location>
</feature>
<evidence type="ECO:0000313" key="5">
    <source>
        <dbReference type="Proteomes" id="UP000426444"/>
    </source>
</evidence>
<proteinExistence type="predicted"/>
<dbReference type="RefSeq" id="WP_156203024.1">
    <property type="nucleotide sequence ID" value="NZ_CP046457.1"/>
</dbReference>
<sequence>MQHQKEREKLLKIALEIYESKMVTGTWGNVSVRVNKNNMLITPSGMDYRLLKPDDMILLDFNLEIIEGNYKPSIESPMHRDVYLKREDVNAVVHVHSNYACVFAVAGESIPVVLEETAQIIGHPIEVAPYAHCGSKELASNVADHIADNNAVLLANHGLVGVGKSLNQALKVCYIAEKTAMVALHAQQIGKVTSLSPEQIDILRKDLHKYGQSKN</sequence>
<dbReference type="Gene3D" id="3.40.225.10">
    <property type="entry name" value="Class II aldolase/adducin N-terminal domain"/>
    <property type="match status" value="1"/>
</dbReference>
<dbReference type="InterPro" id="IPR036409">
    <property type="entry name" value="Aldolase_II/adducin_N_sf"/>
</dbReference>
<dbReference type="KEGG" id="salq:SYNTR_0502"/>
<dbReference type="OrthoDB" id="9786287at2"/>
<dbReference type="GO" id="GO:0019323">
    <property type="term" value="P:pentose catabolic process"/>
    <property type="evidence" value="ECO:0007669"/>
    <property type="project" value="TreeGrafter"/>
</dbReference>
<dbReference type="PANTHER" id="PTHR22789">
    <property type="entry name" value="FUCULOSE PHOSPHATE ALDOLASE"/>
    <property type="match status" value="1"/>
</dbReference>
<dbReference type="InterPro" id="IPR050197">
    <property type="entry name" value="Aldolase_class_II_sugar_metab"/>
</dbReference>
<dbReference type="Pfam" id="PF00596">
    <property type="entry name" value="Aldolase_II"/>
    <property type="match status" value="1"/>
</dbReference>
<name>A0A6I6DCS3_9FIRM</name>
<gene>
    <name evidence="4" type="ORF">SYNTR_0502</name>
</gene>
<dbReference type="SUPFAM" id="SSF53639">
    <property type="entry name" value="AraD/HMP-PK domain-like"/>
    <property type="match status" value="1"/>
</dbReference>
<evidence type="ECO:0000256" key="2">
    <source>
        <dbReference type="ARBA" id="ARBA00023239"/>
    </source>
</evidence>
<accession>A0A6I6DCS3</accession>
<reference evidence="5" key="1">
    <citation type="journal article" date="2019" name="Microbiology">
        <title>Complete Genome Sequence of an Uncultured Bacterium of the Candidate Phylum Bipolaricaulota.</title>
        <authorList>
            <person name="Kadnikov V.V."/>
            <person name="Mardanov A.V."/>
            <person name="Beletsky A.V."/>
            <person name="Frank Y.A."/>
            <person name="Karnachuk O.V."/>
            <person name="Ravin N.V."/>
        </authorList>
    </citation>
    <scope>NUCLEOTIDE SEQUENCE [LARGE SCALE GENOMIC DNA]</scope>
</reference>
<protein>
    <recommendedName>
        <fullName evidence="3">Class II aldolase/adducin N-terminal domain-containing protein</fullName>
    </recommendedName>
</protein>
<evidence type="ECO:0000256" key="1">
    <source>
        <dbReference type="ARBA" id="ARBA00022723"/>
    </source>
</evidence>
<dbReference type="GO" id="GO:0005829">
    <property type="term" value="C:cytosol"/>
    <property type="evidence" value="ECO:0007669"/>
    <property type="project" value="TreeGrafter"/>
</dbReference>